<proteinExistence type="predicted"/>
<keyword evidence="2" id="KW-0804">Transcription</keyword>
<evidence type="ECO:0000259" key="3">
    <source>
        <dbReference type="Pfam" id="PF05043"/>
    </source>
</evidence>
<sequence>MRNLLSSTSQKKLQLIEYLLDGSKTSLHDLAIKFSISMTATRNYLIEIANDFSFLDVQMDDFSFVQIQLRPFATLMDVYSYFLIHASAFQLLELLFSSNFTSYEMLALELNLSKSSIIRLIKKINLVLAPYDFFIATKPIQLKGNEKNIRQFFFGFFLREIPT</sequence>
<reference evidence="4 5" key="1">
    <citation type="submission" date="2019-07" db="EMBL/GenBank/DDBJ databases">
        <title>Whole genome shotgun sequence of Enterococcus villorum NBRC 100699.</title>
        <authorList>
            <person name="Hosoyama A."/>
            <person name="Uohara A."/>
            <person name="Ohji S."/>
            <person name="Ichikawa N."/>
        </authorList>
    </citation>
    <scope>NUCLEOTIDE SEQUENCE [LARGE SCALE GENOMIC DNA]</scope>
    <source>
        <strain evidence="4 5">NBRC 100699</strain>
    </source>
</reference>
<name>A0A511J2F4_9ENTE</name>
<dbReference type="InterPro" id="IPR050661">
    <property type="entry name" value="BglG_antiterminators"/>
</dbReference>
<accession>A0A511J2F4</accession>
<evidence type="ECO:0000313" key="4">
    <source>
        <dbReference type="EMBL" id="GEL92134.1"/>
    </source>
</evidence>
<dbReference type="EMBL" id="BJWF01000016">
    <property type="protein sequence ID" value="GEL92134.1"/>
    <property type="molecule type" value="Genomic_DNA"/>
</dbReference>
<gene>
    <name evidence="4" type="ORF">EVI01_14710</name>
</gene>
<evidence type="ECO:0000256" key="1">
    <source>
        <dbReference type="ARBA" id="ARBA00023015"/>
    </source>
</evidence>
<dbReference type="PANTHER" id="PTHR30185">
    <property type="entry name" value="CRYPTIC BETA-GLUCOSIDE BGL OPERON ANTITERMINATOR"/>
    <property type="match status" value="1"/>
</dbReference>
<dbReference type="Pfam" id="PF05043">
    <property type="entry name" value="Mga"/>
    <property type="match status" value="1"/>
</dbReference>
<evidence type="ECO:0000256" key="2">
    <source>
        <dbReference type="ARBA" id="ARBA00023163"/>
    </source>
</evidence>
<keyword evidence="1" id="KW-0805">Transcription regulation</keyword>
<feature type="domain" description="Mga helix-turn-helix" evidence="3">
    <location>
        <begin position="74"/>
        <end position="157"/>
    </location>
</feature>
<evidence type="ECO:0000313" key="5">
    <source>
        <dbReference type="Proteomes" id="UP000321830"/>
    </source>
</evidence>
<protein>
    <recommendedName>
        <fullName evidence="3">Mga helix-turn-helix domain-containing protein</fullName>
    </recommendedName>
</protein>
<dbReference type="RefSeq" id="WP_010751866.1">
    <property type="nucleotide sequence ID" value="NZ_BJWF01000016.1"/>
</dbReference>
<dbReference type="AlphaFoldDB" id="A0A511J2F4"/>
<dbReference type="InterPro" id="IPR007737">
    <property type="entry name" value="Mga_HTH"/>
</dbReference>
<organism evidence="4 5">
    <name type="scientific">Enterococcus villorum</name>
    <dbReference type="NCBI Taxonomy" id="112904"/>
    <lineage>
        <taxon>Bacteria</taxon>
        <taxon>Bacillati</taxon>
        <taxon>Bacillota</taxon>
        <taxon>Bacilli</taxon>
        <taxon>Lactobacillales</taxon>
        <taxon>Enterococcaceae</taxon>
        <taxon>Enterococcus</taxon>
    </lineage>
</organism>
<comment type="caution">
    <text evidence="4">The sequence shown here is derived from an EMBL/GenBank/DDBJ whole genome shotgun (WGS) entry which is preliminary data.</text>
</comment>
<dbReference type="Proteomes" id="UP000321830">
    <property type="component" value="Unassembled WGS sequence"/>
</dbReference>
<dbReference type="PANTHER" id="PTHR30185:SF18">
    <property type="entry name" value="TRANSCRIPTIONAL REGULATOR MTLR"/>
    <property type="match status" value="1"/>
</dbReference>